<keyword evidence="1" id="KW-0472">Membrane</keyword>
<protein>
    <recommendedName>
        <fullName evidence="3">Methyltransferase type 11 domain-containing protein</fullName>
    </recommendedName>
</protein>
<name>A0AAQ3S4K8_VIGMU</name>
<evidence type="ECO:0000313" key="4">
    <source>
        <dbReference type="EMBL" id="WVZ15601.1"/>
    </source>
</evidence>
<evidence type="ECO:0000256" key="2">
    <source>
        <dbReference type="SAM" id="SignalP"/>
    </source>
</evidence>
<organism evidence="4 5">
    <name type="scientific">Vigna mungo</name>
    <name type="common">Black gram</name>
    <name type="synonym">Phaseolus mungo</name>
    <dbReference type="NCBI Taxonomy" id="3915"/>
    <lineage>
        <taxon>Eukaryota</taxon>
        <taxon>Viridiplantae</taxon>
        <taxon>Streptophyta</taxon>
        <taxon>Embryophyta</taxon>
        <taxon>Tracheophyta</taxon>
        <taxon>Spermatophyta</taxon>
        <taxon>Magnoliopsida</taxon>
        <taxon>eudicotyledons</taxon>
        <taxon>Gunneridae</taxon>
        <taxon>Pentapetalae</taxon>
        <taxon>rosids</taxon>
        <taxon>fabids</taxon>
        <taxon>Fabales</taxon>
        <taxon>Fabaceae</taxon>
        <taxon>Papilionoideae</taxon>
        <taxon>50 kb inversion clade</taxon>
        <taxon>NPAAA clade</taxon>
        <taxon>indigoferoid/millettioid clade</taxon>
        <taxon>Phaseoleae</taxon>
        <taxon>Vigna</taxon>
    </lineage>
</organism>
<dbReference type="SUPFAM" id="SSF53335">
    <property type="entry name" value="S-adenosyl-L-methionine-dependent methyltransferases"/>
    <property type="match status" value="1"/>
</dbReference>
<keyword evidence="1" id="KW-1133">Transmembrane helix</keyword>
<feature type="signal peptide" evidence="2">
    <location>
        <begin position="1"/>
        <end position="19"/>
    </location>
</feature>
<gene>
    <name evidence="4" type="ORF">V8G54_013167</name>
</gene>
<keyword evidence="2" id="KW-0732">Signal</keyword>
<dbReference type="Pfam" id="PF08241">
    <property type="entry name" value="Methyltransf_11"/>
    <property type="match status" value="1"/>
</dbReference>
<sequence length="312" mass="34553">MANVVGLRLSLPLPLPVLGSVCVCSSSTFATTLSRPSTKKLNCKVKGPRRMVLGLGASFFSHFMTMAGAMGSKFFMASAKITGGSSVDELLKNYEWPEQFPFKEEDFQRFDETPDSLFYEAPRFVTHIDDPAIAALTKYYSKVFPPSNTPGVSILDMCSSWVSHFPPGYKQERVVGLGMNEAELKRNPVLTEYAVQDLNVNPKLPFEDNSFDIITNVVSVDYLTKPLDVFKEMSRVLKPGGLAIMSFSNRCFWTKAISIWTSTGDADHVMIVGSYFHYAGGFEPPQVAVDISPNPGRSDPMYIVYSRKLSTA</sequence>
<dbReference type="AlphaFoldDB" id="A0AAQ3S4K8"/>
<evidence type="ECO:0000259" key="3">
    <source>
        <dbReference type="Pfam" id="PF08241"/>
    </source>
</evidence>
<accession>A0AAQ3S4K8</accession>
<dbReference type="CDD" id="cd02440">
    <property type="entry name" value="AdoMet_MTases"/>
    <property type="match status" value="1"/>
</dbReference>
<feature type="transmembrane region" description="Helical" evidence="1">
    <location>
        <begin position="12"/>
        <end position="30"/>
    </location>
</feature>
<feature type="domain" description="Methyltransferase type 11" evidence="3">
    <location>
        <begin position="183"/>
        <end position="244"/>
    </location>
</feature>
<dbReference type="PANTHER" id="PTHR43036:SF1">
    <property type="entry name" value="S-ADENOSYL-L-METHIONINE-DEPENDENT METHYLTRANSFERASES SUPERFAMILY PROTEIN"/>
    <property type="match status" value="1"/>
</dbReference>
<dbReference type="PANTHER" id="PTHR43036">
    <property type="entry name" value="OSJNBB0011N17.9 PROTEIN"/>
    <property type="match status" value="1"/>
</dbReference>
<keyword evidence="5" id="KW-1185">Reference proteome</keyword>
<reference evidence="4 5" key="1">
    <citation type="journal article" date="2023" name="Life. Sci Alliance">
        <title>Evolutionary insights into 3D genome organization and epigenetic landscape of Vigna mungo.</title>
        <authorList>
            <person name="Junaid A."/>
            <person name="Singh B."/>
            <person name="Bhatia S."/>
        </authorList>
    </citation>
    <scope>NUCLEOTIDE SEQUENCE [LARGE SCALE GENOMIC DNA]</scope>
    <source>
        <strain evidence="4">Urdbean</strain>
    </source>
</reference>
<dbReference type="GO" id="GO:0008757">
    <property type="term" value="F:S-adenosylmethionine-dependent methyltransferase activity"/>
    <property type="evidence" value="ECO:0007669"/>
    <property type="project" value="InterPro"/>
</dbReference>
<dbReference type="InterPro" id="IPR029063">
    <property type="entry name" value="SAM-dependent_MTases_sf"/>
</dbReference>
<dbReference type="InterPro" id="IPR013216">
    <property type="entry name" value="Methyltransf_11"/>
</dbReference>
<evidence type="ECO:0000313" key="5">
    <source>
        <dbReference type="Proteomes" id="UP001374535"/>
    </source>
</evidence>
<feature type="transmembrane region" description="Helical" evidence="1">
    <location>
        <begin position="51"/>
        <end position="71"/>
    </location>
</feature>
<dbReference type="EMBL" id="CP144697">
    <property type="protein sequence ID" value="WVZ15601.1"/>
    <property type="molecule type" value="Genomic_DNA"/>
</dbReference>
<dbReference type="Gene3D" id="3.40.50.150">
    <property type="entry name" value="Vaccinia Virus protein VP39"/>
    <property type="match status" value="1"/>
</dbReference>
<dbReference type="Proteomes" id="UP001374535">
    <property type="component" value="Chromosome 4"/>
</dbReference>
<keyword evidence="1" id="KW-0812">Transmembrane</keyword>
<evidence type="ECO:0000256" key="1">
    <source>
        <dbReference type="SAM" id="Phobius"/>
    </source>
</evidence>
<feature type="chain" id="PRO_5042878959" description="Methyltransferase type 11 domain-containing protein" evidence="2">
    <location>
        <begin position="20"/>
        <end position="312"/>
    </location>
</feature>
<proteinExistence type="predicted"/>